<reference evidence="1" key="1">
    <citation type="submission" date="2021-06" db="EMBL/GenBank/DDBJ databases">
        <title>Genome Sequence of Mortierella hyaline Strain SCG-10, a Cold-Adapted, Nitrate-Reducing Fungus Isolated from Soil in Minnesota, USA.</title>
        <authorList>
            <person name="Aldossari N."/>
        </authorList>
    </citation>
    <scope>NUCLEOTIDE SEQUENCE</scope>
    <source>
        <strain evidence="1">SCG-10</strain>
    </source>
</reference>
<gene>
    <name evidence="1" type="ORF">KI688_006048</name>
</gene>
<evidence type="ECO:0000313" key="1">
    <source>
        <dbReference type="EMBL" id="KAG9071832.1"/>
    </source>
</evidence>
<organism evidence="1 2">
    <name type="scientific">Linnemannia hyalina</name>
    <dbReference type="NCBI Taxonomy" id="64524"/>
    <lineage>
        <taxon>Eukaryota</taxon>
        <taxon>Fungi</taxon>
        <taxon>Fungi incertae sedis</taxon>
        <taxon>Mucoromycota</taxon>
        <taxon>Mortierellomycotina</taxon>
        <taxon>Mortierellomycetes</taxon>
        <taxon>Mortierellales</taxon>
        <taxon>Mortierellaceae</taxon>
        <taxon>Linnemannia</taxon>
    </lineage>
</organism>
<accession>A0A9P8BZM4</accession>
<dbReference type="OrthoDB" id="2434117at2759"/>
<keyword evidence="2" id="KW-1185">Reference proteome</keyword>
<comment type="caution">
    <text evidence="1">The sequence shown here is derived from an EMBL/GenBank/DDBJ whole genome shotgun (WGS) entry which is preliminary data.</text>
</comment>
<dbReference type="AlphaFoldDB" id="A0A9P8BZM4"/>
<proteinExistence type="predicted"/>
<dbReference type="EMBL" id="JAHRHY010000002">
    <property type="protein sequence ID" value="KAG9071832.1"/>
    <property type="molecule type" value="Genomic_DNA"/>
</dbReference>
<name>A0A9P8BZM4_9FUNG</name>
<dbReference type="Proteomes" id="UP000707451">
    <property type="component" value="Unassembled WGS sequence"/>
</dbReference>
<evidence type="ECO:0000313" key="2">
    <source>
        <dbReference type="Proteomes" id="UP000707451"/>
    </source>
</evidence>
<sequence length="163" mass="18477">MLWGKADHAHWEMLGKFYSQIGSLTELRVLDLRSAASIHIPTEVDSNHMQEIAFEEDCLPGMLILEDPSKRLGYLSKLAGLTKLRELRGSIVWKHMADEGRMGEQEVDWFVEHLPALTVAHFLPKGYKYPEEGVEKEEEVPGVLQLLQTATNLMIGTSLHQLL</sequence>
<protein>
    <submittedName>
        <fullName evidence="1">Uncharacterized protein</fullName>
    </submittedName>
</protein>